<accession>A0A1D7Y2N5</accession>
<gene>
    <name evidence="1" type="ORF">BFF78_00960</name>
</gene>
<evidence type="ECO:0000313" key="2">
    <source>
        <dbReference type="Proteomes" id="UP000094960"/>
    </source>
</evidence>
<dbReference type="KEGG" id="spun:BFF78_00960"/>
<proteinExistence type="predicted"/>
<organism evidence="1 2">
    <name type="scientific">Streptomyces fodineus</name>
    <dbReference type="NCBI Taxonomy" id="1904616"/>
    <lineage>
        <taxon>Bacteria</taxon>
        <taxon>Bacillati</taxon>
        <taxon>Actinomycetota</taxon>
        <taxon>Actinomycetes</taxon>
        <taxon>Kitasatosporales</taxon>
        <taxon>Streptomycetaceae</taxon>
        <taxon>Streptomyces</taxon>
    </lineage>
</organism>
<name>A0A1D7Y2N5_9ACTN</name>
<keyword evidence="2" id="KW-1185">Reference proteome</keyword>
<evidence type="ECO:0000313" key="1">
    <source>
        <dbReference type="EMBL" id="AOR29842.1"/>
    </source>
</evidence>
<dbReference type="Proteomes" id="UP000094960">
    <property type="component" value="Chromosome"/>
</dbReference>
<reference evidence="2" key="1">
    <citation type="submission" date="2016-09" db="EMBL/GenBank/DDBJ databases">
        <title>Streptomyces puniciscabiei strain:TW1S1 Genome sequencing and assembly.</title>
        <authorList>
            <person name="Kim M.-K."/>
            <person name="Kim S.B."/>
        </authorList>
    </citation>
    <scope>NUCLEOTIDE SEQUENCE [LARGE SCALE GENOMIC DNA]</scope>
    <source>
        <strain evidence="2">TW1S1</strain>
    </source>
</reference>
<sequence length="86" mass="9454">MMVVTWSAVGGSIRSVRICLSNSARIGSLRRSLCRQLAGRDADLAGDVLDRVARKFQPHLGVPLLRFEAGCRWGVTECDRRGMPVV</sequence>
<dbReference type="EMBL" id="CP017248">
    <property type="protein sequence ID" value="AOR29842.1"/>
    <property type="molecule type" value="Genomic_DNA"/>
</dbReference>
<dbReference type="AlphaFoldDB" id="A0A1D7Y2N5"/>
<protein>
    <submittedName>
        <fullName evidence="1">Uncharacterized protein</fullName>
    </submittedName>
</protein>